<dbReference type="InterPro" id="IPR013087">
    <property type="entry name" value="Znf_C2H2_type"/>
</dbReference>
<keyword evidence="1" id="KW-0812">Transmembrane</keyword>
<dbReference type="PROSITE" id="PS00028">
    <property type="entry name" value="ZINC_FINGER_C2H2_1"/>
    <property type="match status" value="1"/>
</dbReference>
<feature type="domain" description="C2H2-type" evidence="2">
    <location>
        <begin position="22"/>
        <end position="43"/>
    </location>
</feature>
<dbReference type="AlphaFoldDB" id="A0A9E7SXQ6"/>
<keyword evidence="1" id="KW-0472">Membrane</keyword>
<name>A0A9E7SXQ6_9EURY</name>
<keyword evidence="4" id="KW-1185">Reference proteome</keyword>
<dbReference type="GeneID" id="73290125"/>
<dbReference type="KEGG" id="sawl:NGM29_08725"/>
<reference evidence="3" key="1">
    <citation type="submission" date="2022-06" db="EMBL/GenBank/DDBJ databases">
        <title>Diverse halophilic archaea isolated from saline environments.</title>
        <authorList>
            <person name="Cui H.-L."/>
        </authorList>
    </citation>
    <scope>NUCLEOTIDE SEQUENCE</scope>
    <source>
        <strain evidence="3">WLHS1</strain>
    </source>
</reference>
<proteinExistence type="predicted"/>
<protein>
    <recommendedName>
        <fullName evidence="2">C2H2-type domain-containing protein</fullName>
    </recommendedName>
</protein>
<accession>A0A9E7SXQ6</accession>
<evidence type="ECO:0000313" key="4">
    <source>
        <dbReference type="Proteomes" id="UP001056855"/>
    </source>
</evidence>
<organism evidence="3 4">
    <name type="scientific">Natronosalvus rutilus</name>
    <dbReference type="NCBI Taxonomy" id="2953753"/>
    <lineage>
        <taxon>Archaea</taxon>
        <taxon>Methanobacteriati</taxon>
        <taxon>Methanobacteriota</taxon>
        <taxon>Stenosarchaea group</taxon>
        <taxon>Halobacteria</taxon>
        <taxon>Halobacteriales</taxon>
        <taxon>Natrialbaceae</taxon>
        <taxon>Natronosalvus</taxon>
    </lineage>
</organism>
<evidence type="ECO:0000256" key="1">
    <source>
        <dbReference type="SAM" id="Phobius"/>
    </source>
</evidence>
<evidence type="ECO:0000259" key="2">
    <source>
        <dbReference type="PROSITE" id="PS00028"/>
    </source>
</evidence>
<dbReference type="Proteomes" id="UP001056855">
    <property type="component" value="Chromosome"/>
</dbReference>
<gene>
    <name evidence="3" type="ORF">NGM29_08725</name>
</gene>
<dbReference type="EMBL" id="CP100355">
    <property type="protein sequence ID" value="UTF55316.1"/>
    <property type="molecule type" value="Genomic_DNA"/>
</dbReference>
<sequence>MHAEPVTEPEYDVPDEGPALTCPYCSRPLQTKELLTYHVGLAHDDVCSDDEHEAFEEAREDEEFDLFTFHAKAAVSVFLVYFMFVFLYGLVWSG</sequence>
<keyword evidence="1" id="KW-1133">Transmembrane helix</keyword>
<dbReference type="RefSeq" id="WP_254160223.1">
    <property type="nucleotide sequence ID" value="NZ_CP100355.1"/>
</dbReference>
<feature type="transmembrane region" description="Helical" evidence="1">
    <location>
        <begin position="73"/>
        <end position="92"/>
    </location>
</feature>
<evidence type="ECO:0000313" key="3">
    <source>
        <dbReference type="EMBL" id="UTF55316.1"/>
    </source>
</evidence>